<accession>A0A9X3B3F1</accession>
<dbReference type="EMBL" id="JAHXDE010000003">
    <property type="protein sequence ID" value="MCT8505245.1"/>
    <property type="molecule type" value="Genomic_DNA"/>
</dbReference>
<gene>
    <name evidence="1" type="ORF">KZO87_07635</name>
</gene>
<dbReference type="Proteomes" id="UP001145353">
    <property type="component" value="Unassembled WGS sequence"/>
</dbReference>
<proteinExistence type="predicted"/>
<name>A0A9X3B3F1_9GAMM</name>
<dbReference type="AlphaFoldDB" id="A0A9X3B3F1"/>
<feature type="non-terminal residue" evidence="1">
    <location>
        <position position="1"/>
    </location>
</feature>
<comment type="caution">
    <text evidence="1">The sequence shown here is derived from an EMBL/GenBank/DDBJ whole genome shotgun (WGS) entry which is preliminary data.</text>
</comment>
<sequence length="86" mass="10040">KLGSRLKRSQKDPKILDESFALIGRDWHPYLSKRPHELPDRLLKSGSGLDMTRAERLACARWAPRKEDVFYRKCRDCQGVSRGDNR</sequence>
<dbReference type="RefSeq" id="WP_261535758.1">
    <property type="nucleotide sequence ID" value="NZ_JAHXDE010000003.1"/>
</dbReference>
<evidence type="ECO:0000313" key="2">
    <source>
        <dbReference type="Proteomes" id="UP001145353"/>
    </source>
</evidence>
<evidence type="ECO:0000313" key="1">
    <source>
        <dbReference type="EMBL" id="MCT8505245.1"/>
    </source>
</evidence>
<keyword evidence="2" id="KW-1185">Reference proteome</keyword>
<reference evidence="1" key="2">
    <citation type="journal article" date="2022" name="Syst. Appl. Microbiol.">
        <title>Chromohalobacter moromii sp. nov., a moderately halophilic bacterium isolated from lupine-based moromi fermentation.</title>
        <authorList>
            <person name="Lulf R.H."/>
            <person name="Hilgarth M."/>
            <person name="Ehrmann M.A."/>
        </authorList>
    </citation>
    <scope>NUCLEOTIDE SEQUENCE</scope>
    <source>
        <strain evidence="1">TMW 2.2304</strain>
    </source>
</reference>
<organism evidence="1 2">
    <name type="scientific">Chromohalobacter moromii</name>
    <dbReference type="NCBI Taxonomy" id="2860329"/>
    <lineage>
        <taxon>Bacteria</taxon>
        <taxon>Pseudomonadati</taxon>
        <taxon>Pseudomonadota</taxon>
        <taxon>Gammaproteobacteria</taxon>
        <taxon>Oceanospirillales</taxon>
        <taxon>Halomonadaceae</taxon>
        <taxon>Chromohalobacter</taxon>
    </lineage>
</organism>
<protein>
    <submittedName>
        <fullName evidence="1">Uncharacterized protein</fullName>
    </submittedName>
</protein>
<reference evidence="1" key="1">
    <citation type="submission" date="2021-07" db="EMBL/GenBank/DDBJ databases">
        <authorList>
            <person name="Luelf R.H."/>
        </authorList>
    </citation>
    <scope>NUCLEOTIDE SEQUENCE</scope>
    <source>
        <strain evidence="1">TMW 2.2304</strain>
    </source>
</reference>